<organism evidence="4 5">
    <name type="scientific">Paenibacillus marchantiophytorum</name>
    <dbReference type="NCBI Taxonomy" id="1619310"/>
    <lineage>
        <taxon>Bacteria</taxon>
        <taxon>Bacillati</taxon>
        <taxon>Bacillota</taxon>
        <taxon>Bacilli</taxon>
        <taxon>Bacillales</taxon>
        <taxon>Paenibacillaceae</taxon>
        <taxon>Paenibacillus</taxon>
    </lineage>
</organism>
<keyword evidence="1" id="KW-0646">Protease inhibitor</keyword>
<gene>
    <name evidence="4" type="ORF">GCM10008018_30560</name>
</gene>
<comment type="caution">
    <text evidence="4">The sequence shown here is derived from an EMBL/GenBank/DDBJ whole genome shotgun (WGS) entry which is preliminary data.</text>
</comment>
<dbReference type="PANTHER" id="PTHR36530">
    <property type="entry name" value="INHIBITOR OF CYSTEINE PEPTIDASE"/>
    <property type="match status" value="1"/>
</dbReference>
<dbReference type="InterPro" id="IPR009038">
    <property type="entry name" value="GOLD_dom"/>
</dbReference>
<keyword evidence="5" id="KW-1185">Reference proteome</keyword>
<evidence type="ECO:0000313" key="5">
    <source>
        <dbReference type="Proteomes" id="UP000615455"/>
    </source>
</evidence>
<dbReference type="RefSeq" id="WP_189012725.1">
    <property type="nucleotide sequence ID" value="NZ_BMHE01000014.1"/>
</dbReference>
<evidence type="ECO:0000256" key="1">
    <source>
        <dbReference type="ARBA" id="ARBA00022690"/>
    </source>
</evidence>
<evidence type="ECO:0000259" key="3">
    <source>
        <dbReference type="PROSITE" id="PS50866"/>
    </source>
</evidence>
<dbReference type="InterPro" id="IPR052781">
    <property type="entry name" value="Cys_protease_inhibitor_I42"/>
</dbReference>
<dbReference type="Pfam" id="PF09394">
    <property type="entry name" value="Inhibitor_I42"/>
    <property type="match status" value="1"/>
</dbReference>
<evidence type="ECO:0000256" key="2">
    <source>
        <dbReference type="ARBA" id="ARBA00022704"/>
    </source>
</evidence>
<keyword evidence="2" id="KW-0789">Thiol protease inhibitor</keyword>
<proteinExistence type="predicted"/>
<accession>A0ABQ1ER57</accession>
<dbReference type="Gene3D" id="2.60.40.2020">
    <property type="match status" value="1"/>
</dbReference>
<feature type="domain" description="GOLD" evidence="3">
    <location>
        <begin position="1"/>
        <end position="138"/>
    </location>
</feature>
<dbReference type="EMBL" id="BMHE01000014">
    <property type="protein sequence ID" value="GFZ82624.1"/>
    <property type="molecule type" value="Genomic_DNA"/>
</dbReference>
<reference evidence="5" key="1">
    <citation type="journal article" date="2019" name="Int. J. Syst. Evol. Microbiol.">
        <title>The Global Catalogue of Microorganisms (GCM) 10K type strain sequencing project: providing services to taxonomists for standard genome sequencing and annotation.</title>
        <authorList>
            <consortium name="The Broad Institute Genomics Platform"/>
            <consortium name="The Broad Institute Genome Sequencing Center for Infectious Disease"/>
            <person name="Wu L."/>
            <person name="Ma J."/>
        </authorList>
    </citation>
    <scope>NUCLEOTIDE SEQUENCE [LARGE SCALE GENOMIC DNA]</scope>
    <source>
        <strain evidence="5">CGMCC 1.15043</strain>
    </source>
</reference>
<name>A0ABQ1ER57_9BACL</name>
<dbReference type="PROSITE" id="PS50866">
    <property type="entry name" value="GOLD"/>
    <property type="match status" value="1"/>
</dbReference>
<dbReference type="InterPro" id="IPR018990">
    <property type="entry name" value="Prot_inh_I42_chagasin"/>
</dbReference>
<sequence length="139" mass="16095">MESVEVEIGGENQARENGIAHFTITSSGKEIHESSKYMVLWRFEDKVNMPEEGQEFSIILVENATTGYTWDYKVNRDALQLIDTKILKPGKGMLRAPSQEKWTFKAKQKGIYKLQFSYVRLWENDNPAIKTIEYSVEVK</sequence>
<evidence type="ECO:0000313" key="4">
    <source>
        <dbReference type="EMBL" id="GFZ82624.1"/>
    </source>
</evidence>
<dbReference type="PANTHER" id="PTHR36530:SF1">
    <property type="entry name" value="AMOEBIASIN-1"/>
    <property type="match status" value="1"/>
</dbReference>
<dbReference type="Proteomes" id="UP000615455">
    <property type="component" value="Unassembled WGS sequence"/>
</dbReference>
<dbReference type="SUPFAM" id="SSF141066">
    <property type="entry name" value="ICP-like"/>
    <property type="match status" value="1"/>
</dbReference>
<dbReference type="InterPro" id="IPR036331">
    <property type="entry name" value="Chagasin-like_sf"/>
</dbReference>
<protein>
    <recommendedName>
        <fullName evidence="3">GOLD domain-containing protein</fullName>
    </recommendedName>
</protein>